<dbReference type="Pfam" id="PF04616">
    <property type="entry name" value="Glyco_hydro_43"/>
    <property type="match status" value="1"/>
</dbReference>
<dbReference type="Pfam" id="PF17851">
    <property type="entry name" value="GH43_C2"/>
    <property type="match status" value="1"/>
</dbReference>
<keyword evidence="2" id="KW-0732">Signal</keyword>
<dbReference type="SMART" id="SM00606">
    <property type="entry name" value="CBD_IV"/>
    <property type="match status" value="1"/>
</dbReference>
<dbReference type="GO" id="GO:0004553">
    <property type="term" value="F:hydrolase activity, hydrolyzing O-glycosyl compounds"/>
    <property type="evidence" value="ECO:0007669"/>
    <property type="project" value="InterPro"/>
</dbReference>
<evidence type="ECO:0000256" key="2">
    <source>
        <dbReference type="ARBA" id="ARBA00022729"/>
    </source>
</evidence>
<evidence type="ECO:0000256" key="5">
    <source>
        <dbReference type="PIRSR" id="PIRSR606710-1"/>
    </source>
</evidence>
<dbReference type="InterPro" id="IPR018247">
    <property type="entry name" value="EF_Hand_1_Ca_BS"/>
</dbReference>
<keyword evidence="10" id="KW-1185">Reference proteome</keyword>
<feature type="active site" description="Proton acceptor" evidence="5">
    <location>
        <position position="47"/>
    </location>
</feature>
<dbReference type="InterPro" id="IPR016134">
    <property type="entry name" value="Dockerin_dom"/>
</dbReference>
<evidence type="ECO:0000313" key="9">
    <source>
        <dbReference type="EMBL" id="RXE58512.1"/>
    </source>
</evidence>
<dbReference type="InterPro" id="IPR006584">
    <property type="entry name" value="Cellulose-bd_IV"/>
</dbReference>
<feature type="domain" description="Dockerin" evidence="8">
    <location>
        <begin position="653"/>
        <end position="719"/>
    </location>
</feature>
<dbReference type="InterPro" id="IPR051795">
    <property type="entry name" value="Glycosyl_Hydrlase_43"/>
</dbReference>
<comment type="similarity">
    <text evidence="1">Belongs to the glycosyl hydrolase 43 family.</text>
</comment>
<name>A0A4Q0I6D7_9FIRM</name>
<dbReference type="GO" id="GO:0000272">
    <property type="term" value="P:polysaccharide catabolic process"/>
    <property type="evidence" value="ECO:0007669"/>
    <property type="project" value="InterPro"/>
</dbReference>
<keyword evidence="3" id="KW-0378">Hydrolase</keyword>
<dbReference type="Pfam" id="PF00404">
    <property type="entry name" value="Dockerin_1"/>
    <property type="match status" value="1"/>
</dbReference>
<dbReference type="GO" id="GO:0030246">
    <property type="term" value="F:carbohydrate binding"/>
    <property type="evidence" value="ECO:0007669"/>
    <property type="project" value="InterPro"/>
</dbReference>
<reference evidence="10" key="1">
    <citation type="submission" date="2018-11" db="EMBL/GenBank/DDBJ databases">
        <title>Genome sequencing of a novel mesophilic and cellulolytic organism within the genus Hungateiclostridium.</title>
        <authorList>
            <person name="Rettenmaier R."/>
            <person name="Liebl W."/>
            <person name="Zverlov V."/>
        </authorList>
    </citation>
    <scope>NUCLEOTIDE SEQUENCE [LARGE SCALE GENOMIC DNA]</scope>
    <source>
        <strain evidence="10">N2K1</strain>
    </source>
</reference>
<dbReference type="SUPFAM" id="SSF49785">
    <property type="entry name" value="Galactose-binding domain-like"/>
    <property type="match status" value="1"/>
</dbReference>
<dbReference type="InterPro" id="IPR013320">
    <property type="entry name" value="ConA-like_dom_sf"/>
</dbReference>
<proteinExistence type="inferred from homology"/>
<dbReference type="SUPFAM" id="SSF63446">
    <property type="entry name" value="Type I dockerin domain"/>
    <property type="match status" value="1"/>
</dbReference>
<sequence length="719" mass="79617">MLFTKKATAILLVLCMLLLQSIFVYGWQSDNGDGTFNNPPLYADYPDPSIIRVDNYFYMASSTFVGVPGLVILKSEDLVNWEIAGHCISSFTGDKAYNLEGGTKYGNGCYAPSIAYKNGTFYVAVTPNGERTRIYYAKDVAGPWNYNLLGGSYFDPCLFIDDDGSAYLVYGGAWENQIRMVQLNSDLSVTVGSPRVILSYKNVEGAHLSKVNGRYYLFNAVPAQRLVCSRANNVWGPYGETITLCTAGKGGHQGGIVDLPDGSYWGYLHQDDGAIGRPTRICPITWQDGWPKFGRPGFIGQVESKYTKPIQDKPIKVPAASDEFNSDSLGLQWMWNHNPDNSKWSLTGSSLRLKAVTAKDFWNARNSLTQKGQGPISTGTIKIDCSGMQPGDICGLGMLGDPRGYIAVTRNPKRIIMTEEEVVKATVNNITSDILYFRIEMNFINKQAKFFWKDDNRDWQQLGPSITMGFDWQYGTFQGEQYAIMNFNPNGSSGYMDVDWFRLNDIPGDNHTPQPTPTPSPRQAFTKIEAESYNNHLGIQIEKCSEGGENIGYIEDGDYVVYKNIDFGSGAESFQARVASAADGGNIELRLDSINGPLIGTCPVVGTGDWQTWSTVTCDVSEVKGTHDLYLKFTGGSGYLFNLNWFTFIEGNNDGYLGDLNGDGSINSTDLQLLKRHLLGIIELTGENLLNADVNKDSKVSSTDFTLLKRYILRIITVF</sequence>
<dbReference type="InterPro" id="IPR036439">
    <property type="entry name" value="Dockerin_dom_sf"/>
</dbReference>
<dbReference type="Gene3D" id="1.10.1330.10">
    <property type="entry name" value="Dockerin domain"/>
    <property type="match status" value="1"/>
</dbReference>
<dbReference type="PROSITE" id="PS51175">
    <property type="entry name" value="CBM6"/>
    <property type="match status" value="1"/>
</dbReference>
<dbReference type="InterPro" id="IPR006710">
    <property type="entry name" value="Glyco_hydro_43"/>
</dbReference>
<dbReference type="InterPro" id="IPR041542">
    <property type="entry name" value="GH43_C2"/>
</dbReference>
<evidence type="ECO:0000256" key="3">
    <source>
        <dbReference type="ARBA" id="ARBA00022801"/>
    </source>
</evidence>
<dbReference type="EMBL" id="RLII01000017">
    <property type="protein sequence ID" value="RXE58512.1"/>
    <property type="molecule type" value="Genomic_DNA"/>
</dbReference>
<accession>A0A4Q0I6D7</accession>
<dbReference type="Proteomes" id="UP000289166">
    <property type="component" value="Unassembled WGS sequence"/>
</dbReference>
<comment type="caution">
    <text evidence="9">The sequence shown here is derived from an EMBL/GenBank/DDBJ whole genome shotgun (WGS) entry which is preliminary data.</text>
</comment>
<dbReference type="Gene3D" id="2.115.10.20">
    <property type="entry name" value="Glycosyl hydrolase domain, family 43"/>
    <property type="match status" value="1"/>
</dbReference>
<dbReference type="SMR" id="A0A4Q0I6D7"/>
<protein>
    <submittedName>
        <fullName evidence="9">Carbohydrate-binding protein</fullName>
    </submittedName>
</protein>
<dbReference type="InterPro" id="IPR023296">
    <property type="entry name" value="Glyco_hydro_beta-prop_sf"/>
</dbReference>
<dbReference type="InterPro" id="IPR005084">
    <property type="entry name" value="CBM6"/>
</dbReference>
<feature type="site" description="Important for catalytic activity, responsible for pKa modulation of the active site Glu and correct orientation of both the proton donor and substrate" evidence="6">
    <location>
        <position position="155"/>
    </location>
</feature>
<dbReference type="InterPro" id="IPR002105">
    <property type="entry name" value="Dockerin_1_rpt"/>
</dbReference>
<dbReference type="InterPro" id="IPR008979">
    <property type="entry name" value="Galactose-bd-like_sf"/>
</dbReference>
<dbReference type="SUPFAM" id="SSF75005">
    <property type="entry name" value="Arabinanase/levansucrase/invertase"/>
    <property type="match status" value="1"/>
</dbReference>
<keyword evidence="4" id="KW-0326">Glycosidase</keyword>
<dbReference type="Gene3D" id="2.60.120.260">
    <property type="entry name" value="Galactose-binding domain-like"/>
    <property type="match status" value="1"/>
</dbReference>
<evidence type="ECO:0000313" key="10">
    <source>
        <dbReference type="Proteomes" id="UP000289166"/>
    </source>
</evidence>
<dbReference type="PANTHER" id="PTHR42812:SF12">
    <property type="entry name" value="BETA-XYLOSIDASE-RELATED"/>
    <property type="match status" value="1"/>
</dbReference>
<evidence type="ECO:0000256" key="6">
    <source>
        <dbReference type="PIRSR" id="PIRSR606710-2"/>
    </source>
</evidence>
<dbReference type="SUPFAM" id="SSF49899">
    <property type="entry name" value="Concanavalin A-like lectins/glucanases"/>
    <property type="match status" value="1"/>
</dbReference>
<dbReference type="CDD" id="cd04084">
    <property type="entry name" value="CBM6_xylanase-like"/>
    <property type="match status" value="1"/>
</dbReference>
<dbReference type="PANTHER" id="PTHR42812">
    <property type="entry name" value="BETA-XYLOSIDASE"/>
    <property type="match status" value="1"/>
</dbReference>
<evidence type="ECO:0000259" key="7">
    <source>
        <dbReference type="PROSITE" id="PS51175"/>
    </source>
</evidence>
<dbReference type="CDD" id="cd09001">
    <property type="entry name" value="GH43_FsAxh1-like"/>
    <property type="match status" value="1"/>
</dbReference>
<gene>
    <name evidence="9" type="ORF">EFD62_12070</name>
</gene>
<dbReference type="RefSeq" id="WP_069195291.1">
    <property type="nucleotide sequence ID" value="NZ_RLII01000017.1"/>
</dbReference>
<evidence type="ECO:0000256" key="4">
    <source>
        <dbReference type="ARBA" id="ARBA00023295"/>
    </source>
</evidence>
<feature type="active site" description="Proton donor" evidence="5">
    <location>
        <position position="204"/>
    </location>
</feature>
<dbReference type="AlphaFoldDB" id="A0A4Q0I6D7"/>
<dbReference type="PROSITE" id="PS51766">
    <property type="entry name" value="DOCKERIN"/>
    <property type="match status" value="1"/>
</dbReference>
<dbReference type="Gene3D" id="2.60.120.200">
    <property type="match status" value="1"/>
</dbReference>
<dbReference type="PROSITE" id="PS00018">
    <property type="entry name" value="EF_HAND_1"/>
    <property type="match status" value="1"/>
</dbReference>
<evidence type="ECO:0000256" key="1">
    <source>
        <dbReference type="ARBA" id="ARBA00009865"/>
    </source>
</evidence>
<dbReference type="Pfam" id="PF03422">
    <property type="entry name" value="CBM_6"/>
    <property type="match status" value="1"/>
</dbReference>
<feature type="domain" description="CBM6" evidence="7">
    <location>
        <begin position="526"/>
        <end position="649"/>
    </location>
</feature>
<organism evidence="9 10">
    <name type="scientific">Acetivibrio mesophilus</name>
    <dbReference type="NCBI Taxonomy" id="2487273"/>
    <lineage>
        <taxon>Bacteria</taxon>
        <taxon>Bacillati</taxon>
        <taxon>Bacillota</taxon>
        <taxon>Clostridia</taxon>
        <taxon>Eubacteriales</taxon>
        <taxon>Oscillospiraceae</taxon>
        <taxon>Acetivibrio</taxon>
    </lineage>
</organism>
<dbReference type="CDD" id="cd14256">
    <property type="entry name" value="Dockerin_I"/>
    <property type="match status" value="1"/>
</dbReference>
<dbReference type="OrthoDB" id="9801455at2"/>
<evidence type="ECO:0000259" key="8">
    <source>
        <dbReference type="PROSITE" id="PS51766"/>
    </source>
</evidence>